<sequence length="315" mass="34702">MASSDIDIPVPESLKPIRPYLLLAKQHDSKYKVVSYFCLRYAMETAMRLDKRDAEGKKFLFALMDALESRKKELADNEVFQNEVVCNSHVEDHALKIFLYADNEDRAGRFNQNVVKSFYKAGLLMDVLQTFGELSEQIQAQKKYAKYKAANISACLKRGETPKPGPPGDDEEGNFLPSDGASASQGPGIPPAHPNLYPPGQPPTEMYPPANSYPPQQPTDMPPPQHPAPVPRHMNAGTPTNQTQPGAFAPPTTPEQPPAGAMQPARTNSIQFAPEDYSKATKFCKFAISALQYEDVPTAIKNLEDALRLLKTGSV</sequence>
<evidence type="ECO:0000256" key="9">
    <source>
        <dbReference type="SAM" id="MobiDB-lite"/>
    </source>
</evidence>
<dbReference type="Pfam" id="PF04652">
    <property type="entry name" value="Vta1"/>
    <property type="match status" value="1"/>
</dbReference>
<evidence type="ECO:0000313" key="12">
    <source>
        <dbReference type="EMBL" id="KAJ8026650.1"/>
    </source>
</evidence>
<keyword evidence="4" id="KW-0813">Transport</keyword>
<dbReference type="Gene3D" id="1.25.40.270">
    <property type="entry name" value="Vacuolar protein sorting-associated protein vta1"/>
    <property type="match status" value="1"/>
</dbReference>
<evidence type="ECO:0000313" key="13">
    <source>
        <dbReference type="Proteomes" id="UP001152320"/>
    </source>
</evidence>
<evidence type="ECO:0000259" key="11">
    <source>
        <dbReference type="Pfam" id="PF18097"/>
    </source>
</evidence>
<dbReference type="InterPro" id="IPR041212">
    <property type="entry name" value="Vta1_C"/>
</dbReference>
<dbReference type="Proteomes" id="UP001152320">
    <property type="component" value="Chromosome 16"/>
</dbReference>
<keyword evidence="5" id="KW-0963">Cytoplasm</keyword>
<dbReference type="GO" id="GO:0015031">
    <property type="term" value="P:protein transport"/>
    <property type="evidence" value="ECO:0007669"/>
    <property type="project" value="UniProtKB-KW"/>
</dbReference>
<gene>
    <name evidence="12" type="ORF">HOLleu_31548</name>
</gene>
<keyword evidence="13" id="KW-1185">Reference proteome</keyword>
<evidence type="ECO:0000256" key="1">
    <source>
        <dbReference type="ARBA" id="ARBA00004481"/>
    </source>
</evidence>
<evidence type="ECO:0000256" key="2">
    <source>
        <dbReference type="ARBA" id="ARBA00004496"/>
    </source>
</evidence>
<organism evidence="12 13">
    <name type="scientific">Holothuria leucospilota</name>
    <name type="common">Black long sea cucumber</name>
    <name type="synonym">Mertensiothuria leucospilota</name>
    <dbReference type="NCBI Taxonomy" id="206669"/>
    <lineage>
        <taxon>Eukaryota</taxon>
        <taxon>Metazoa</taxon>
        <taxon>Echinodermata</taxon>
        <taxon>Eleutherozoa</taxon>
        <taxon>Echinozoa</taxon>
        <taxon>Holothuroidea</taxon>
        <taxon>Aspidochirotacea</taxon>
        <taxon>Aspidochirotida</taxon>
        <taxon>Holothuriidae</taxon>
        <taxon>Holothuria</taxon>
    </lineage>
</organism>
<dbReference type="Gene3D" id="1.20.5.420">
    <property type="entry name" value="Immunoglobulin FC, subunit C"/>
    <property type="match status" value="1"/>
</dbReference>
<evidence type="ECO:0000256" key="5">
    <source>
        <dbReference type="ARBA" id="ARBA00022490"/>
    </source>
</evidence>
<reference evidence="12" key="1">
    <citation type="submission" date="2021-10" db="EMBL/GenBank/DDBJ databases">
        <title>Tropical sea cucumber genome reveals ecological adaptation and Cuvierian tubules defense mechanism.</title>
        <authorList>
            <person name="Chen T."/>
        </authorList>
    </citation>
    <scope>NUCLEOTIDE SEQUENCE</scope>
    <source>
        <strain evidence="12">Nanhai2018</strain>
        <tissue evidence="12">Muscle</tissue>
    </source>
</reference>
<dbReference type="GO" id="GO:0032511">
    <property type="term" value="P:late endosome to vacuole transport via multivesicular body sorting pathway"/>
    <property type="evidence" value="ECO:0007669"/>
    <property type="project" value="InterPro"/>
</dbReference>
<feature type="domain" description="Vta1 C-terminal" evidence="11">
    <location>
        <begin position="274"/>
        <end position="310"/>
    </location>
</feature>
<dbReference type="InterPro" id="IPR023175">
    <property type="entry name" value="Vta1/CALS_N_sf"/>
</dbReference>
<protein>
    <submittedName>
        <fullName evidence="12">Vacuolar protein sorting-associated protein VTA1-like</fullName>
    </submittedName>
</protein>
<comment type="caution">
    <text evidence="12">The sequence shown here is derived from an EMBL/GenBank/DDBJ whole genome shotgun (WGS) entry which is preliminary data.</text>
</comment>
<dbReference type="InterPro" id="IPR044538">
    <property type="entry name" value="Vta1-like"/>
</dbReference>
<keyword evidence="6" id="KW-0967">Endosome</keyword>
<evidence type="ECO:0000259" key="10">
    <source>
        <dbReference type="Pfam" id="PF04652"/>
    </source>
</evidence>
<accession>A0A9Q0YQC3</accession>
<comment type="subcellular location">
    <subcellularLocation>
        <location evidence="2">Cytoplasm</location>
    </subcellularLocation>
    <subcellularLocation>
        <location evidence="1">Endosome membrane</location>
        <topology evidence="1">Peripheral membrane protein</topology>
    </subcellularLocation>
</comment>
<evidence type="ECO:0000256" key="6">
    <source>
        <dbReference type="ARBA" id="ARBA00022753"/>
    </source>
</evidence>
<name>A0A9Q0YQC3_HOLLE</name>
<dbReference type="GO" id="GO:0010008">
    <property type="term" value="C:endosome membrane"/>
    <property type="evidence" value="ECO:0007669"/>
    <property type="project" value="UniProtKB-SubCell"/>
</dbReference>
<dbReference type="EMBL" id="JAIZAY010000016">
    <property type="protein sequence ID" value="KAJ8026650.1"/>
    <property type="molecule type" value="Genomic_DNA"/>
</dbReference>
<evidence type="ECO:0000256" key="7">
    <source>
        <dbReference type="ARBA" id="ARBA00022927"/>
    </source>
</evidence>
<evidence type="ECO:0000256" key="8">
    <source>
        <dbReference type="ARBA" id="ARBA00023136"/>
    </source>
</evidence>
<dbReference type="InterPro" id="IPR039431">
    <property type="entry name" value="Vta1/CALS_N"/>
</dbReference>
<feature type="domain" description="Vta1/callose synthase N-terminal" evidence="10">
    <location>
        <begin position="17"/>
        <end position="157"/>
    </location>
</feature>
<dbReference type="Pfam" id="PF18097">
    <property type="entry name" value="Vta1_C"/>
    <property type="match status" value="1"/>
</dbReference>
<dbReference type="PANTHER" id="PTHR46009">
    <property type="entry name" value="VACUOLAR PROTEIN SORTING-ASSOCIATED PROTEIN VTA1 HOMOLOG"/>
    <property type="match status" value="1"/>
</dbReference>
<keyword evidence="8" id="KW-0472">Membrane</keyword>
<dbReference type="GO" id="GO:0005771">
    <property type="term" value="C:multivesicular body"/>
    <property type="evidence" value="ECO:0007669"/>
    <property type="project" value="TreeGrafter"/>
</dbReference>
<keyword evidence="7" id="KW-0653">Protein transport</keyword>
<comment type="similarity">
    <text evidence="3">Belongs to the VTA1 family.</text>
</comment>
<dbReference type="PANTHER" id="PTHR46009:SF1">
    <property type="entry name" value="VACUOLAR PROTEIN SORTING-ASSOCIATED PROTEIN VTA1 HOMOLOG"/>
    <property type="match status" value="1"/>
</dbReference>
<feature type="compositionally biased region" description="Pro residues" evidence="9">
    <location>
        <begin position="188"/>
        <end position="230"/>
    </location>
</feature>
<feature type="region of interest" description="Disordered" evidence="9">
    <location>
        <begin position="157"/>
        <end position="264"/>
    </location>
</feature>
<proteinExistence type="inferred from homology"/>
<evidence type="ECO:0000256" key="3">
    <source>
        <dbReference type="ARBA" id="ARBA00007895"/>
    </source>
</evidence>
<evidence type="ECO:0000256" key="4">
    <source>
        <dbReference type="ARBA" id="ARBA00022448"/>
    </source>
</evidence>
<dbReference type="AlphaFoldDB" id="A0A9Q0YQC3"/>
<dbReference type="OrthoDB" id="391137at2759"/>